<protein>
    <recommendedName>
        <fullName evidence="4">Tc1-like transposase DDE domain-containing protein</fullName>
    </recommendedName>
</protein>
<evidence type="ECO:0000313" key="3">
    <source>
        <dbReference type="Proteomes" id="UP000014760"/>
    </source>
</evidence>
<dbReference type="EMBL" id="AMQN01014546">
    <property type="status" value="NOT_ANNOTATED_CDS"/>
    <property type="molecule type" value="Genomic_DNA"/>
</dbReference>
<organism evidence="1">
    <name type="scientific">Capitella teleta</name>
    <name type="common">Polychaete worm</name>
    <dbReference type="NCBI Taxonomy" id="283909"/>
    <lineage>
        <taxon>Eukaryota</taxon>
        <taxon>Metazoa</taxon>
        <taxon>Spiralia</taxon>
        <taxon>Lophotrochozoa</taxon>
        <taxon>Annelida</taxon>
        <taxon>Polychaeta</taxon>
        <taxon>Sedentaria</taxon>
        <taxon>Scolecida</taxon>
        <taxon>Capitellidae</taxon>
        <taxon>Capitella</taxon>
    </lineage>
</organism>
<dbReference type="EnsemblMetazoa" id="CapteT141965">
    <property type="protein sequence ID" value="CapteP141965"/>
    <property type="gene ID" value="CapteG141965"/>
</dbReference>
<dbReference type="Gene3D" id="3.30.420.10">
    <property type="entry name" value="Ribonuclease H-like superfamily/Ribonuclease H"/>
    <property type="match status" value="1"/>
</dbReference>
<keyword evidence="3" id="KW-1185">Reference proteome</keyword>
<feature type="non-terminal residue" evidence="1">
    <location>
        <position position="1"/>
    </location>
</feature>
<dbReference type="GO" id="GO:0003676">
    <property type="term" value="F:nucleic acid binding"/>
    <property type="evidence" value="ECO:0007669"/>
    <property type="project" value="InterPro"/>
</dbReference>
<evidence type="ECO:0000313" key="1">
    <source>
        <dbReference type="EMBL" id="ELT90147.1"/>
    </source>
</evidence>
<evidence type="ECO:0000313" key="2">
    <source>
        <dbReference type="EnsemblMetazoa" id="CapteP141965"/>
    </source>
</evidence>
<dbReference type="EMBL" id="KB311050">
    <property type="protein sequence ID" value="ELT90147.1"/>
    <property type="molecule type" value="Genomic_DNA"/>
</dbReference>
<reference evidence="3" key="1">
    <citation type="submission" date="2012-12" db="EMBL/GenBank/DDBJ databases">
        <authorList>
            <person name="Hellsten U."/>
            <person name="Grimwood J."/>
            <person name="Chapman J.A."/>
            <person name="Shapiro H."/>
            <person name="Aerts A."/>
            <person name="Otillar R.P."/>
            <person name="Terry A.Y."/>
            <person name="Boore J.L."/>
            <person name="Simakov O."/>
            <person name="Marletaz F."/>
            <person name="Cho S.-J."/>
            <person name="Edsinger-Gonzales E."/>
            <person name="Havlak P."/>
            <person name="Kuo D.-H."/>
            <person name="Larsson T."/>
            <person name="Lv J."/>
            <person name="Arendt D."/>
            <person name="Savage R."/>
            <person name="Osoegawa K."/>
            <person name="de Jong P."/>
            <person name="Lindberg D.R."/>
            <person name="Seaver E.C."/>
            <person name="Weisblat D.A."/>
            <person name="Putnam N.H."/>
            <person name="Grigoriev I.V."/>
            <person name="Rokhsar D.S."/>
        </authorList>
    </citation>
    <scope>NUCLEOTIDE SEQUENCE</scope>
    <source>
        <strain evidence="3">I ESC-2004</strain>
    </source>
</reference>
<proteinExistence type="predicted"/>
<reference evidence="2" key="3">
    <citation type="submission" date="2015-06" db="UniProtKB">
        <authorList>
            <consortium name="EnsemblMetazoa"/>
        </authorList>
    </citation>
    <scope>IDENTIFICATION</scope>
</reference>
<dbReference type="Proteomes" id="UP000014760">
    <property type="component" value="Unassembled WGS sequence"/>
</dbReference>
<reference evidence="1 3" key="2">
    <citation type="journal article" date="2013" name="Nature">
        <title>Insights into bilaterian evolution from three spiralian genomes.</title>
        <authorList>
            <person name="Simakov O."/>
            <person name="Marletaz F."/>
            <person name="Cho S.J."/>
            <person name="Edsinger-Gonzales E."/>
            <person name="Havlak P."/>
            <person name="Hellsten U."/>
            <person name="Kuo D.H."/>
            <person name="Larsson T."/>
            <person name="Lv J."/>
            <person name="Arendt D."/>
            <person name="Savage R."/>
            <person name="Osoegawa K."/>
            <person name="de Jong P."/>
            <person name="Grimwood J."/>
            <person name="Chapman J.A."/>
            <person name="Shapiro H."/>
            <person name="Aerts A."/>
            <person name="Otillar R.P."/>
            <person name="Terry A.Y."/>
            <person name="Boore J.L."/>
            <person name="Grigoriev I.V."/>
            <person name="Lindberg D.R."/>
            <person name="Seaver E.C."/>
            <person name="Weisblat D.A."/>
            <person name="Putnam N.H."/>
            <person name="Rokhsar D.S."/>
        </authorList>
    </citation>
    <scope>NUCLEOTIDE SEQUENCE</scope>
    <source>
        <strain evidence="1 3">I ESC-2004</strain>
    </source>
</reference>
<sequence length="58" mass="7114">PAYFPNLSPFEHLWDDLGRRVMTRGPENIHRFREMLVEEWKARIRRLIDSMQRRCASE</sequence>
<accession>R7T9E7</accession>
<dbReference type="InterPro" id="IPR036397">
    <property type="entry name" value="RNaseH_sf"/>
</dbReference>
<evidence type="ECO:0008006" key="4">
    <source>
        <dbReference type="Google" id="ProtNLM"/>
    </source>
</evidence>
<dbReference type="HOGENOM" id="CLU_2984909_0_0_1"/>
<dbReference type="AlphaFoldDB" id="R7T9E7"/>
<name>R7T9E7_CAPTE</name>
<gene>
    <name evidence="1" type="ORF">CAPTEDRAFT_141965</name>
</gene>
<dbReference type="OrthoDB" id="4843387at2759"/>